<dbReference type="PANTHER" id="PTHR35041">
    <property type="entry name" value="MEDIATOR OF RNA POLYMERASE II TRANSCRIPTION SUBUNIT 1"/>
    <property type="match status" value="1"/>
</dbReference>
<gene>
    <name evidence="2" type="ORF">QBC42DRAFT_326708</name>
</gene>
<dbReference type="Proteomes" id="UP001321749">
    <property type="component" value="Unassembled WGS sequence"/>
</dbReference>
<keyword evidence="1" id="KW-1133">Transmembrane helix</keyword>
<comment type="caution">
    <text evidence="2">The sequence shown here is derived from an EMBL/GenBank/DDBJ whole genome shotgun (WGS) entry which is preliminary data.</text>
</comment>
<dbReference type="AlphaFoldDB" id="A0AAV9HRI5"/>
<evidence type="ECO:0000313" key="2">
    <source>
        <dbReference type="EMBL" id="KAK4462674.1"/>
    </source>
</evidence>
<keyword evidence="1" id="KW-0472">Membrane</keyword>
<dbReference type="PANTHER" id="PTHR35041:SF6">
    <property type="entry name" value="FORMYLMETHIONINE DEFORMYLASE-LIKE PROTEIN-RELATED"/>
    <property type="match status" value="1"/>
</dbReference>
<accession>A0AAV9HRI5</accession>
<feature type="transmembrane region" description="Helical" evidence="1">
    <location>
        <begin position="537"/>
        <end position="559"/>
    </location>
</feature>
<keyword evidence="3" id="KW-1185">Reference proteome</keyword>
<keyword evidence="1" id="KW-0812">Transmembrane</keyword>
<reference evidence="2" key="1">
    <citation type="journal article" date="2023" name="Mol. Phylogenet. Evol.">
        <title>Genome-scale phylogeny and comparative genomics of the fungal order Sordariales.</title>
        <authorList>
            <person name="Hensen N."/>
            <person name="Bonometti L."/>
            <person name="Westerberg I."/>
            <person name="Brannstrom I.O."/>
            <person name="Guillou S."/>
            <person name="Cros-Aarteil S."/>
            <person name="Calhoun S."/>
            <person name="Haridas S."/>
            <person name="Kuo A."/>
            <person name="Mondo S."/>
            <person name="Pangilinan J."/>
            <person name="Riley R."/>
            <person name="LaButti K."/>
            <person name="Andreopoulos B."/>
            <person name="Lipzen A."/>
            <person name="Chen C."/>
            <person name="Yan M."/>
            <person name="Daum C."/>
            <person name="Ng V."/>
            <person name="Clum A."/>
            <person name="Steindorff A."/>
            <person name="Ohm R.A."/>
            <person name="Martin F."/>
            <person name="Silar P."/>
            <person name="Natvig D.O."/>
            <person name="Lalanne C."/>
            <person name="Gautier V."/>
            <person name="Ament-Velasquez S.L."/>
            <person name="Kruys A."/>
            <person name="Hutchinson M.I."/>
            <person name="Powell A.J."/>
            <person name="Barry K."/>
            <person name="Miller A.N."/>
            <person name="Grigoriev I.V."/>
            <person name="Debuchy R."/>
            <person name="Gladieux P."/>
            <person name="Hiltunen Thoren M."/>
            <person name="Johannesson H."/>
        </authorList>
    </citation>
    <scope>NUCLEOTIDE SEQUENCE</scope>
    <source>
        <strain evidence="2">PSN324</strain>
    </source>
</reference>
<evidence type="ECO:0000313" key="3">
    <source>
        <dbReference type="Proteomes" id="UP001321749"/>
    </source>
</evidence>
<name>A0AAV9HRI5_9PEZI</name>
<proteinExistence type="predicted"/>
<evidence type="ECO:0000256" key="1">
    <source>
        <dbReference type="SAM" id="Phobius"/>
    </source>
</evidence>
<dbReference type="EMBL" id="MU864969">
    <property type="protein sequence ID" value="KAK4462674.1"/>
    <property type="molecule type" value="Genomic_DNA"/>
</dbReference>
<organism evidence="2 3">
    <name type="scientific">Cladorrhinum samala</name>
    <dbReference type="NCBI Taxonomy" id="585594"/>
    <lineage>
        <taxon>Eukaryota</taxon>
        <taxon>Fungi</taxon>
        <taxon>Dikarya</taxon>
        <taxon>Ascomycota</taxon>
        <taxon>Pezizomycotina</taxon>
        <taxon>Sordariomycetes</taxon>
        <taxon>Sordariomycetidae</taxon>
        <taxon>Sordariales</taxon>
        <taxon>Podosporaceae</taxon>
        <taxon>Cladorrhinum</taxon>
    </lineage>
</organism>
<protein>
    <submittedName>
        <fullName evidence="2">Uncharacterized protein</fullName>
    </submittedName>
</protein>
<reference evidence="2" key="2">
    <citation type="submission" date="2023-06" db="EMBL/GenBank/DDBJ databases">
        <authorList>
            <consortium name="Lawrence Berkeley National Laboratory"/>
            <person name="Mondo S.J."/>
            <person name="Hensen N."/>
            <person name="Bonometti L."/>
            <person name="Westerberg I."/>
            <person name="Brannstrom I.O."/>
            <person name="Guillou S."/>
            <person name="Cros-Aarteil S."/>
            <person name="Calhoun S."/>
            <person name="Haridas S."/>
            <person name="Kuo A."/>
            <person name="Pangilinan J."/>
            <person name="Riley R."/>
            <person name="Labutti K."/>
            <person name="Andreopoulos B."/>
            <person name="Lipzen A."/>
            <person name="Chen C."/>
            <person name="Yanf M."/>
            <person name="Daum C."/>
            <person name="Ng V."/>
            <person name="Clum A."/>
            <person name="Steindorff A."/>
            <person name="Ohm R."/>
            <person name="Martin F."/>
            <person name="Silar P."/>
            <person name="Natvig D."/>
            <person name="Lalanne C."/>
            <person name="Gautier V."/>
            <person name="Ament-Velasquez S.L."/>
            <person name="Kruys A."/>
            <person name="Hutchinson M.I."/>
            <person name="Powell A.J."/>
            <person name="Barry K."/>
            <person name="Miller A.N."/>
            <person name="Grigoriev I.V."/>
            <person name="Debuchy R."/>
            <person name="Gladieux P."/>
            <person name="Thoren M.H."/>
            <person name="Johannesson H."/>
        </authorList>
    </citation>
    <scope>NUCLEOTIDE SEQUENCE</scope>
    <source>
        <strain evidence="2">PSN324</strain>
    </source>
</reference>
<sequence length="658" mass="72637">MVAFFIFGVTTAVGHHLFYNSLRGDPVVETSSNWDLEAFFHGQEWKIRFGTAFAFLTQSLFAEAIDQAFQQTVWVAARNKAITVDGLDAMFSAGSSLWSFFKLEFLKKATLGALLGLIKWLIPLSALVTPATLTVRPSTSLSSSTMSVPAVNFSIIEPLYHFDESVRQTDYAVSNNGITPYLTRILSSVATSLQILPMKAAVPNSTYETTFHGPSLRCSRPEPIIHEAIYWMVKASYNASYNGNPEDLEEFYLHMPWVAFAPTATILQYTHLASKGDPRLGGVVPLTSNITQPHFLTFARTCIAADAYWNDDYLSRIGIAPAMCEGVSGFDEWNARNVTHEYVSTLKYADQLHPMYTYNITSSNYGRIWVWVDNSTTYDCVLTDTVYSARFFYSQSESMQRVDPEYKFAWTENDLHGSYFATANALSNFLTGAIRADHANNVVLQRTRVTESAIFGALNLKSEVGDSAPGLSSRAITPEIRALARGKTPGELIEELSRNLTLSLFSAEQVLSINATEAVVTVSSQGNVYAYASRNLIITYAVTSAVSLAAILVGLMSLIKNGVCHEIGFLTFLLTTRNPRLDSFTLGNSMGAVPQSEKVKKTKLRFGFIRGTHGDIVQPEWQSLKTPSVDVQEQTGPGRVGFGFENEVQPLIKGAAYL</sequence>